<comment type="caution">
    <text evidence="2">The sequence shown here is derived from an EMBL/GenBank/DDBJ whole genome shotgun (WGS) entry which is preliminary data.</text>
</comment>
<dbReference type="EMBL" id="CAAE01001235">
    <property type="protein sequence ID" value="CAF87133.1"/>
    <property type="molecule type" value="Genomic_DNA"/>
</dbReference>
<gene>
    <name evidence="2" type="ORF">GSTENG00010989001</name>
</gene>
<dbReference type="InterPro" id="IPR036465">
    <property type="entry name" value="vWFA_dom_sf"/>
</dbReference>
<sequence>PRACVPGLSQYSGDPRTEWQLNSFPSKQQLLEAVRNFKYKGGNTFTGQALLHVLEENLRPEAGARAAAPTFLVLLTDGKSQDDAVAAAGRLKAAGVEILAVGEVQKQLRRSALVQPELAGGSV</sequence>
<reference evidence="2" key="2">
    <citation type="submission" date="2004-02" db="EMBL/GenBank/DDBJ databases">
        <authorList>
            <consortium name="Genoscope"/>
            <consortium name="Whitehead Institute Centre for Genome Research"/>
        </authorList>
    </citation>
    <scope>NUCLEOTIDE SEQUENCE</scope>
</reference>
<dbReference type="PANTHER" id="PTHR24020:SF39">
    <property type="entry name" value="COLLAGEN ALPHA-1(XX) CHAIN"/>
    <property type="match status" value="1"/>
</dbReference>
<feature type="domain" description="VWFA" evidence="1">
    <location>
        <begin position="7"/>
        <end position="102"/>
    </location>
</feature>
<reference evidence="2" key="1">
    <citation type="journal article" date="2004" name="Nature">
        <title>Genome duplication in the teleost fish Tetraodon nigroviridis reveals the early vertebrate proto-karyotype.</title>
        <authorList>
            <person name="Jaillon O."/>
            <person name="Aury J.-M."/>
            <person name="Brunet F."/>
            <person name="Petit J.-L."/>
            <person name="Stange-Thomann N."/>
            <person name="Mauceli E."/>
            <person name="Bouneau L."/>
            <person name="Fischer C."/>
            <person name="Ozouf-Costaz C."/>
            <person name="Bernot A."/>
            <person name="Nicaud S."/>
            <person name="Jaffe D."/>
            <person name="Fisher S."/>
            <person name="Lutfalla G."/>
            <person name="Dossat C."/>
            <person name="Segurens B."/>
            <person name="Dasilva C."/>
            <person name="Salanoubat M."/>
            <person name="Levy M."/>
            <person name="Boudet N."/>
            <person name="Castellano S."/>
            <person name="Anthouard V."/>
            <person name="Jubin C."/>
            <person name="Castelli V."/>
            <person name="Katinka M."/>
            <person name="Vacherie B."/>
            <person name="Biemont C."/>
            <person name="Skalli Z."/>
            <person name="Cattolico L."/>
            <person name="Poulain J."/>
            <person name="De Berardinis V."/>
            <person name="Cruaud C."/>
            <person name="Duprat S."/>
            <person name="Brottier P."/>
            <person name="Coutanceau J.-P."/>
            <person name="Gouzy J."/>
            <person name="Parra G."/>
            <person name="Lardier G."/>
            <person name="Chapple C."/>
            <person name="McKernan K.J."/>
            <person name="McEwan P."/>
            <person name="Bosak S."/>
            <person name="Kellis M."/>
            <person name="Volff J.-N."/>
            <person name="Guigo R."/>
            <person name="Zody M.C."/>
            <person name="Mesirov J."/>
            <person name="Lindblad-Toh K."/>
            <person name="Birren B."/>
            <person name="Nusbaum C."/>
            <person name="Kahn D."/>
            <person name="Robinson-Rechavi M."/>
            <person name="Laudet V."/>
            <person name="Schachter V."/>
            <person name="Quetier F."/>
            <person name="Saurin W."/>
            <person name="Scarpelli C."/>
            <person name="Wincker P."/>
            <person name="Lander E.S."/>
            <person name="Weissenbach J."/>
            <person name="Roest Crollius H."/>
        </authorList>
    </citation>
    <scope>NUCLEOTIDE SEQUENCE [LARGE SCALE GENOMIC DNA]</scope>
</reference>
<accession>Q4TIZ9</accession>
<dbReference type="SUPFAM" id="SSF53300">
    <property type="entry name" value="vWA-like"/>
    <property type="match status" value="1"/>
</dbReference>
<proteinExistence type="predicted"/>
<protein>
    <submittedName>
        <fullName evidence="2">(spotted green pufferfish) hypothetical protein</fullName>
    </submittedName>
</protein>
<dbReference type="InterPro" id="IPR050525">
    <property type="entry name" value="ECM_Assembly_Org"/>
</dbReference>
<dbReference type="PROSITE" id="PS50234">
    <property type="entry name" value="VWFA"/>
    <property type="match status" value="1"/>
</dbReference>
<dbReference type="AlphaFoldDB" id="Q4TIZ9"/>
<dbReference type="InterPro" id="IPR002035">
    <property type="entry name" value="VWF_A"/>
</dbReference>
<name>Q4TIZ9_TETNG</name>
<evidence type="ECO:0000259" key="1">
    <source>
        <dbReference type="PROSITE" id="PS50234"/>
    </source>
</evidence>
<organism evidence="2">
    <name type="scientific">Tetraodon nigroviridis</name>
    <name type="common">Spotted green pufferfish</name>
    <name type="synonym">Chelonodon nigroviridis</name>
    <dbReference type="NCBI Taxonomy" id="99883"/>
    <lineage>
        <taxon>Eukaryota</taxon>
        <taxon>Metazoa</taxon>
        <taxon>Chordata</taxon>
        <taxon>Craniata</taxon>
        <taxon>Vertebrata</taxon>
        <taxon>Euteleostomi</taxon>
        <taxon>Actinopterygii</taxon>
        <taxon>Neopterygii</taxon>
        <taxon>Teleostei</taxon>
        <taxon>Neoteleostei</taxon>
        <taxon>Acanthomorphata</taxon>
        <taxon>Eupercaria</taxon>
        <taxon>Tetraodontiformes</taxon>
        <taxon>Tetradontoidea</taxon>
        <taxon>Tetraodontidae</taxon>
        <taxon>Tetraodon</taxon>
    </lineage>
</organism>
<dbReference type="OrthoDB" id="10256829at2759"/>
<evidence type="ECO:0000313" key="2">
    <source>
        <dbReference type="EMBL" id="CAF87133.1"/>
    </source>
</evidence>
<dbReference type="Pfam" id="PF00092">
    <property type="entry name" value="VWA"/>
    <property type="match status" value="1"/>
</dbReference>
<dbReference type="Gene3D" id="3.40.50.410">
    <property type="entry name" value="von Willebrand factor, type A domain"/>
    <property type="match status" value="1"/>
</dbReference>
<dbReference type="PANTHER" id="PTHR24020">
    <property type="entry name" value="COLLAGEN ALPHA"/>
    <property type="match status" value="1"/>
</dbReference>
<dbReference type="KEGG" id="tng:GSTEN00010989G001"/>
<feature type="non-terminal residue" evidence="2">
    <location>
        <position position="1"/>
    </location>
</feature>